<dbReference type="AlphaFoldDB" id="A0A813IBP3"/>
<protein>
    <submittedName>
        <fullName evidence="2">Uncharacterized protein</fullName>
    </submittedName>
</protein>
<evidence type="ECO:0000313" key="2">
    <source>
        <dbReference type="EMBL" id="CAE8648603.1"/>
    </source>
</evidence>
<feature type="region of interest" description="Disordered" evidence="1">
    <location>
        <begin position="1"/>
        <end position="27"/>
    </location>
</feature>
<gene>
    <name evidence="2" type="ORF">PGLA2088_LOCUS6704</name>
</gene>
<sequence>MVGTSATFPLVPTGAGPTNSASGGMPGWKPRLGPSVFLRVSADSAAFGRAVTATTVVAAGVRALRGRRPRHLAVSDASSTFLLPGLTPCASSSTARCCAGSASSASSSSSAPVASARARGLLTGLPGSRSFSERAATAGGPAVARLTASSAPAVAGPEVESFRCAPRGLAAALAEAMGLPAGATAEDVAAAAAAPGSLAERAELLADQLVAGDLTKIVGPGKLLDSPWILAGRSELRAKLVQLCG</sequence>
<reference evidence="2" key="1">
    <citation type="submission" date="2021-02" db="EMBL/GenBank/DDBJ databases">
        <authorList>
            <person name="Dougan E. K."/>
            <person name="Rhodes N."/>
            <person name="Thang M."/>
            <person name="Chan C."/>
        </authorList>
    </citation>
    <scope>NUCLEOTIDE SEQUENCE</scope>
</reference>
<accession>A0A813IBP3</accession>
<dbReference type="EMBL" id="CAJNNW010006758">
    <property type="protein sequence ID" value="CAE8648603.1"/>
    <property type="molecule type" value="Genomic_DNA"/>
</dbReference>
<dbReference type="Proteomes" id="UP000626109">
    <property type="component" value="Unassembled WGS sequence"/>
</dbReference>
<evidence type="ECO:0000256" key="1">
    <source>
        <dbReference type="SAM" id="MobiDB-lite"/>
    </source>
</evidence>
<comment type="caution">
    <text evidence="2">The sequence shown here is derived from an EMBL/GenBank/DDBJ whole genome shotgun (WGS) entry which is preliminary data.</text>
</comment>
<feature type="non-terminal residue" evidence="2">
    <location>
        <position position="245"/>
    </location>
</feature>
<name>A0A813IBP3_POLGL</name>
<proteinExistence type="predicted"/>
<evidence type="ECO:0000313" key="3">
    <source>
        <dbReference type="Proteomes" id="UP000626109"/>
    </source>
</evidence>
<organism evidence="2 3">
    <name type="scientific">Polarella glacialis</name>
    <name type="common">Dinoflagellate</name>
    <dbReference type="NCBI Taxonomy" id="89957"/>
    <lineage>
        <taxon>Eukaryota</taxon>
        <taxon>Sar</taxon>
        <taxon>Alveolata</taxon>
        <taxon>Dinophyceae</taxon>
        <taxon>Suessiales</taxon>
        <taxon>Suessiaceae</taxon>
        <taxon>Polarella</taxon>
    </lineage>
</organism>